<dbReference type="KEGG" id="cben:EG339_17945"/>
<dbReference type="AlphaFoldDB" id="A0A3G6TJ84"/>
<name>A0A3G6TJ84_9FLAO</name>
<evidence type="ECO:0008006" key="4">
    <source>
        <dbReference type="Google" id="ProtNLM"/>
    </source>
</evidence>
<gene>
    <name evidence="2" type="ORF">EG339_17945</name>
</gene>
<dbReference type="EMBL" id="CP033932">
    <property type="protein sequence ID" value="AZB26334.1"/>
    <property type="molecule type" value="Genomic_DNA"/>
</dbReference>
<dbReference type="Proteomes" id="UP000271193">
    <property type="component" value="Chromosome"/>
</dbReference>
<feature type="region of interest" description="Disordered" evidence="1">
    <location>
        <begin position="20"/>
        <end position="81"/>
    </location>
</feature>
<reference evidence="3" key="1">
    <citation type="submission" date="2018-11" db="EMBL/GenBank/DDBJ databases">
        <title>Proposal to divide the Flavobacteriaceae and reorganize its genera based on Amino Acid Identity values calculated from whole genome sequences.</title>
        <authorList>
            <person name="Nicholson A.C."/>
            <person name="Gulvik C.A."/>
            <person name="Whitney A.M."/>
            <person name="Humrighouse B.W."/>
            <person name="Bell M."/>
            <person name="Holmes B."/>
            <person name="Steigerwalt A.G."/>
            <person name="Villarma A."/>
            <person name="Sheth M."/>
            <person name="Batra D."/>
            <person name="Pryor J."/>
            <person name="Bernardet J.-F."/>
            <person name="Hugo C."/>
            <person name="Kampfer P."/>
            <person name="Newman J."/>
            <person name="McQuiston J.R."/>
        </authorList>
    </citation>
    <scope>NUCLEOTIDE SEQUENCE [LARGE SCALE GENOMIC DNA]</scope>
    <source>
        <strain evidence="3">G0229</strain>
    </source>
</reference>
<accession>A0A3G6TJ84</accession>
<sequence length="81" mass="8880">MKLIMSFMLIGFLALSCKKETRTEQSTSTDTIIADSMQTDTAANHQPTSSPLPSDTLNKDSTSSMNKKDTARAVPNTNRKK</sequence>
<evidence type="ECO:0000313" key="3">
    <source>
        <dbReference type="Proteomes" id="UP000271193"/>
    </source>
</evidence>
<evidence type="ECO:0000313" key="2">
    <source>
        <dbReference type="EMBL" id="AZB26334.1"/>
    </source>
</evidence>
<dbReference type="PROSITE" id="PS51257">
    <property type="entry name" value="PROKAR_LIPOPROTEIN"/>
    <property type="match status" value="1"/>
</dbReference>
<proteinExistence type="predicted"/>
<protein>
    <recommendedName>
        <fullName evidence="4">Cytochrome C551</fullName>
    </recommendedName>
</protein>
<evidence type="ECO:0000256" key="1">
    <source>
        <dbReference type="SAM" id="MobiDB-lite"/>
    </source>
</evidence>
<dbReference type="RefSeq" id="WP_123871263.1">
    <property type="nucleotide sequence ID" value="NZ_CP033932.1"/>
</dbReference>
<feature type="compositionally biased region" description="Polar residues" evidence="1">
    <location>
        <begin position="24"/>
        <end position="65"/>
    </location>
</feature>
<dbReference type="GeneID" id="99066690"/>
<organism evidence="2 3">
    <name type="scientific">Chryseobacterium bernardetii</name>
    <dbReference type="NCBI Taxonomy" id="1241978"/>
    <lineage>
        <taxon>Bacteria</taxon>
        <taxon>Pseudomonadati</taxon>
        <taxon>Bacteroidota</taxon>
        <taxon>Flavobacteriia</taxon>
        <taxon>Flavobacteriales</taxon>
        <taxon>Weeksellaceae</taxon>
        <taxon>Chryseobacterium group</taxon>
        <taxon>Chryseobacterium</taxon>
    </lineage>
</organism>
<keyword evidence="3" id="KW-1185">Reference proteome</keyword>